<dbReference type="AlphaFoldDB" id="A0A315UPV8"/>
<protein>
    <submittedName>
        <fullName evidence="1">Uncharacterized protein</fullName>
    </submittedName>
</protein>
<keyword evidence="2" id="KW-1185">Reference proteome</keyword>
<proteinExistence type="predicted"/>
<dbReference type="EMBL" id="NHOQ01002872">
    <property type="protein sequence ID" value="PWA14159.1"/>
    <property type="molecule type" value="Genomic_DNA"/>
</dbReference>
<name>A0A315UPV8_GAMAF</name>
<evidence type="ECO:0000313" key="2">
    <source>
        <dbReference type="Proteomes" id="UP000250572"/>
    </source>
</evidence>
<dbReference type="SUPFAM" id="SSF49764">
    <property type="entry name" value="HSP20-like chaperones"/>
    <property type="match status" value="1"/>
</dbReference>
<evidence type="ECO:0000313" key="1">
    <source>
        <dbReference type="EMBL" id="PWA14159.1"/>
    </source>
</evidence>
<reference evidence="1 2" key="1">
    <citation type="journal article" date="2018" name="G3 (Bethesda)">
        <title>A High-Quality Reference Genome for the Invasive Mosquitofish Gambusia affinis Using a Chicago Library.</title>
        <authorList>
            <person name="Hoffberg S.L."/>
            <person name="Troendle N.J."/>
            <person name="Glenn T.C."/>
            <person name="Mahmud O."/>
            <person name="Louha S."/>
            <person name="Chalopin D."/>
            <person name="Bennetzen J.L."/>
            <person name="Mauricio R."/>
        </authorList>
    </citation>
    <scope>NUCLEOTIDE SEQUENCE [LARGE SCALE GENOMIC DNA]</scope>
    <source>
        <strain evidence="1">NE01/NJP1002.9</strain>
        <tissue evidence="1">Muscle</tissue>
    </source>
</reference>
<dbReference type="Proteomes" id="UP000250572">
    <property type="component" value="Unassembled WGS sequence"/>
</dbReference>
<gene>
    <name evidence="1" type="ORF">CCH79_00016752</name>
</gene>
<sequence>MNKPKIVRPEVSQPAHALWFDRKKYVTINFAVQKPTGVQVDIQPDKMILWWVCVIYSADNCTRFSSD</sequence>
<dbReference type="InterPro" id="IPR008978">
    <property type="entry name" value="HSP20-like_chaperone"/>
</dbReference>
<organism evidence="1 2">
    <name type="scientific">Gambusia affinis</name>
    <name type="common">Western mosquitofish</name>
    <name type="synonym">Heterandria affinis</name>
    <dbReference type="NCBI Taxonomy" id="33528"/>
    <lineage>
        <taxon>Eukaryota</taxon>
        <taxon>Metazoa</taxon>
        <taxon>Chordata</taxon>
        <taxon>Craniata</taxon>
        <taxon>Vertebrata</taxon>
        <taxon>Euteleostomi</taxon>
        <taxon>Actinopterygii</taxon>
        <taxon>Neopterygii</taxon>
        <taxon>Teleostei</taxon>
        <taxon>Neoteleostei</taxon>
        <taxon>Acanthomorphata</taxon>
        <taxon>Ovalentaria</taxon>
        <taxon>Atherinomorphae</taxon>
        <taxon>Cyprinodontiformes</taxon>
        <taxon>Poeciliidae</taxon>
        <taxon>Poeciliinae</taxon>
        <taxon>Gambusia</taxon>
    </lineage>
</organism>
<accession>A0A315UPV8</accession>
<comment type="caution">
    <text evidence="1">The sequence shown here is derived from an EMBL/GenBank/DDBJ whole genome shotgun (WGS) entry which is preliminary data.</text>
</comment>